<evidence type="ECO:0000313" key="2">
    <source>
        <dbReference type="Proteomes" id="UP000076858"/>
    </source>
</evidence>
<sequence>APRCSVYCLVIAFSFQSNHFKINKKKSKKINQSIKINQNQFKFITYNVHNLCHLSEECRRLGALENFSCFVFENHLGKLKNLVKKSAKPLEQLVNRIMEARNNPSVERTLLRNPDLIKLIDEHFKGPMLPWLHGMQYEKAYFHKLRLSTRSPNNCVVIQDDTVVLIKNFVKLTNGETVILGNKFLVYENFLDFNGLDSKTVGTQIFDTLSTDLEFLPLNSICFKAIKLPIIHNAPPTSSFGIVRLMNFDVNIQLSSSIYILT</sequence>
<dbReference type="Proteomes" id="UP000076858">
    <property type="component" value="Unassembled WGS sequence"/>
</dbReference>
<feature type="non-terminal residue" evidence="1">
    <location>
        <position position="1"/>
    </location>
</feature>
<organism evidence="1 2">
    <name type="scientific">Daphnia magna</name>
    <dbReference type="NCBI Taxonomy" id="35525"/>
    <lineage>
        <taxon>Eukaryota</taxon>
        <taxon>Metazoa</taxon>
        <taxon>Ecdysozoa</taxon>
        <taxon>Arthropoda</taxon>
        <taxon>Crustacea</taxon>
        <taxon>Branchiopoda</taxon>
        <taxon>Diplostraca</taxon>
        <taxon>Cladocera</taxon>
        <taxon>Anomopoda</taxon>
        <taxon>Daphniidae</taxon>
        <taxon>Daphnia</taxon>
    </lineage>
</organism>
<dbReference type="AlphaFoldDB" id="A0A164JJA7"/>
<gene>
    <name evidence="1" type="ORF">APZ42_000570</name>
</gene>
<name>A0A164JJA7_9CRUS</name>
<dbReference type="PANTHER" id="PTHR33053:SF9">
    <property type="entry name" value="AGAP000105-PA"/>
    <property type="match status" value="1"/>
</dbReference>
<evidence type="ECO:0000313" key="1">
    <source>
        <dbReference type="EMBL" id="KZS02406.1"/>
    </source>
</evidence>
<dbReference type="PANTHER" id="PTHR33053">
    <property type="entry name" value="PROTEIN, PUTATIVE-RELATED"/>
    <property type="match status" value="1"/>
</dbReference>
<accession>A0A164JJA7</accession>
<dbReference type="OrthoDB" id="6347320at2759"/>
<reference evidence="1 2" key="1">
    <citation type="submission" date="2016-03" db="EMBL/GenBank/DDBJ databases">
        <title>EvidentialGene: Evidence-directed Construction of Genes on Genomes.</title>
        <authorList>
            <person name="Gilbert D.G."/>
            <person name="Choi J.-H."/>
            <person name="Mockaitis K."/>
            <person name="Colbourne J."/>
            <person name="Pfrender M."/>
        </authorList>
    </citation>
    <scope>NUCLEOTIDE SEQUENCE [LARGE SCALE GENOMIC DNA]</scope>
    <source>
        <strain evidence="1 2">Xinb3</strain>
        <tissue evidence="1">Complete organism</tissue>
    </source>
</reference>
<proteinExistence type="predicted"/>
<comment type="caution">
    <text evidence="1">The sequence shown here is derived from an EMBL/GenBank/DDBJ whole genome shotgun (WGS) entry which is preliminary data.</text>
</comment>
<keyword evidence="2" id="KW-1185">Reference proteome</keyword>
<dbReference type="EMBL" id="LRGB01004482">
    <property type="protein sequence ID" value="KZS02406.1"/>
    <property type="molecule type" value="Genomic_DNA"/>
</dbReference>
<protein>
    <submittedName>
        <fullName evidence="1">Uncharacterized protein</fullName>
    </submittedName>
</protein>